<dbReference type="EMBL" id="JACHIG010000010">
    <property type="protein sequence ID" value="MBB5034641.1"/>
    <property type="molecule type" value="Genomic_DNA"/>
</dbReference>
<keyword evidence="5" id="KW-0812">Transmembrane</keyword>
<dbReference type="InterPro" id="IPR009056">
    <property type="entry name" value="Cyt_c-like_dom"/>
</dbReference>
<comment type="caution">
    <text evidence="7">The sequence shown here is derived from an EMBL/GenBank/DDBJ whole genome shotgun (WGS) entry which is preliminary data.</text>
</comment>
<keyword evidence="8" id="KW-1185">Reference proteome</keyword>
<dbReference type="GO" id="GO:0009055">
    <property type="term" value="F:electron transfer activity"/>
    <property type="evidence" value="ECO:0007669"/>
    <property type="project" value="InterPro"/>
</dbReference>
<evidence type="ECO:0000256" key="1">
    <source>
        <dbReference type="ARBA" id="ARBA00022617"/>
    </source>
</evidence>
<dbReference type="RefSeq" id="WP_184342644.1">
    <property type="nucleotide sequence ID" value="NZ_JACHIG010000010.1"/>
</dbReference>
<dbReference type="GO" id="GO:0046872">
    <property type="term" value="F:metal ion binding"/>
    <property type="evidence" value="ECO:0007669"/>
    <property type="project" value="UniProtKB-KW"/>
</dbReference>
<evidence type="ECO:0000256" key="3">
    <source>
        <dbReference type="ARBA" id="ARBA00023004"/>
    </source>
</evidence>
<dbReference type="Gene3D" id="1.10.760.10">
    <property type="entry name" value="Cytochrome c-like domain"/>
    <property type="match status" value="1"/>
</dbReference>
<reference evidence="7 8" key="1">
    <citation type="submission" date="2020-08" db="EMBL/GenBank/DDBJ databases">
        <title>Genomic Encyclopedia of Type Strains, Phase IV (KMG-IV): sequencing the most valuable type-strain genomes for metagenomic binning, comparative biology and taxonomic classification.</title>
        <authorList>
            <person name="Goeker M."/>
        </authorList>
    </citation>
    <scope>NUCLEOTIDE SEQUENCE [LARGE SCALE GENOMIC DNA]</scope>
    <source>
        <strain evidence="7 8">DSM 12252</strain>
    </source>
</reference>
<dbReference type="Proteomes" id="UP000590740">
    <property type="component" value="Unassembled WGS sequence"/>
</dbReference>
<keyword evidence="2 4" id="KW-0479">Metal-binding</keyword>
<dbReference type="PANTHER" id="PTHR35008:SF4">
    <property type="entry name" value="BLL4482 PROTEIN"/>
    <property type="match status" value="1"/>
</dbReference>
<evidence type="ECO:0000256" key="5">
    <source>
        <dbReference type="SAM" id="Phobius"/>
    </source>
</evidence>
<feature type="domain" description="Cytochrome c" evidence="6">
    <location>
        <begin position="88"/>
        <end position="182"/>
    </location>
</feature>
<keyword evidence="5" id="KW-0472">Membrane</keyword>
<dbReference type="AlphaFoldDB" id="A0A7W8DM86"/>
<dbReference type="PANTHER" id="PTHR35008">
    <property type="entry name" value="BLL4482 PROTEIN-RELATED"/>
    <property type="match status" value="1"/>
</dbReference>
<name>A0A7W8DM86_9BACT</name>
<keyword evidence="1 4" id="KW-0349">Heme</keyword>
<dbReference type="InterPro" id="IPR036909">
    <property type="entry name" value="Cyt_c-like_dom_sf"/>
</dbReference>
<protein>
    <submittedName>
        <fullName evidence="7">Mono/diheme cytochrome c family protein</fullName>
    </submittedName>
</protein>
<evidence type="ECO:0000256" key="4">
    <source>
        <dbReference type="PROSITE-ProRule" id="PRU00433"/>
    </source>
</evidence>
<accession>A0A7W8DM86</accession>
<evidence type="ECO:0000313" key="7">
    <source>
        <dbReference type="EMBL" id="MBB5034641.1"/>
    </source>
</evidence>
<dbReference type="SUPFAM" id="SSF46626">
    <property type="entry name" value="Cytochrome c"/>
    <property type="match status" value="1"/>
</dbReference>
<keyword evidence="5" id="KW-1133">Transmembrane helix</keyword>
<dbReference type="InterPro" id="IPR051459">
    <property type="entry name" value="Cytochrome_c-type_DH"/>
</dbReference>
<evidence type="ECO:0000256" key="2">
    <source>
        <dbReference type="ARBA" id="ARBA00022723"/>
    </source>
</evidence>
<dbReference type="GO" id="GO:0020037">
    <property type="term" value="F:heme binding"/>
    <property type="evidence" value="ECO:0007669"/>
    <property type="project" value="InterPro"/>
</dbReference>
<sequence length="219" mass="22270">MSRKSSSSDRLVTLATYGIGTAMGGGLLLMVGAFMIGSFVALRAKPAAAAEAPAAPAAAAPAAPAPAATPAAAATTPASPAPAAGGADLLATGQRIYSTVCIACHQPTGQGLPPMFPPLAGSDWVNVNKPDRMIRMVLHGFTGPITINGKPFTSPAPMMPPQGGALNDEQIAGVLTYVRSNFGNKAGPVTPEQVKTIREAEKARSAMWTEAEILKIPVE</sequence>
<gene>
    <name evidence="7" type="ORF">HNQ65_004246</name>
</gene>
<dbReference type="PROSITE" id="PS51007">
    <property type="entry name" value="CYTC"/>
    <property type="match status" value="1"/>
</dbReference>
<proteinExistence type="predicted"/>
<evidence type="ECO:0000259" key="6">
    <source>
        <dbReference type="PROSITE" id="PS51007"/>
    </source>
</evidence>
<feature type="transmembrane region" description="Helical" evidence="5">
    <location>
        <begin position="12"/>
        <end position="36"/>
    </location>
</feature>
<dbReference type="Pfam" id="PF00034">
    <property type="entry name" value="Cytochrom_C"/>
    <property type="match status" value="1"/>
</dbReference>
<keyword evidence="3 4" id="KW-0408">Iron</keyword>
<evidence type="ECO:0000313" key="8">
    <source>
        <dbReference type="Proteomes" id="UP000590740"/>
    </source>
</evidence>
<organism evidence="7 8">
    <name type="scientific">Prosthecobacter vanneervenii</name>
    <dbReference type="NCBI Taxonomy" id="48466"/>
    <lineage>
        <taxon>Bacteria</taxon>
        <taxon>Pseudomonadati</taxon>
        <taxon>Verrucomicrobiota</taxon>
        <taxon>Verrucomicrobiia</taxon>
        <taxon>Verrucomicrobiales</taxon>
        <taxon>Verrucomicrobiaceae</taxon>
        <taxon>Prosthecobacter</taxon>
    </lineage>
</organism>